<sequence>MGLYIKVSPSWSNYCYIGRYSYTKLITCSYFHMSDQTRSIPLNIE</sequence>
<reference evidence="1" key="1">
    <citation type="journal article" date="2021" name="Proc. Natl. Acad. Sci. U.S.A.">
        <title>A Catalog of Tens of Thousands of Viruses from Human Metagenomes Reveals Hidden Associations with Chronic Diseases.</title>
        <authorList>
            <person name="Tisza M.J."/>
            <person name="Buck C.B."/>
        </authorList>
    </citation>
    <scope>NUCLEOTIDE SEQUENCE</scope>
    <source>
        <strain evidence="1">CtkfK18</strain>
    </source>
</reference>
<evidence type="ECO:0000313" key="1">
    <source>
        <dbReference type="EMBL" id="DAG05811.1"/>
    </source>
</evidence>
<protein>
    <submittedName>
        <fullName evidence="1">Uncharacterized protein</fullName>
    </submittedName>
</protein>
<name>A0A8S5VGR6_9CAUD</name>
<dbReference type="EMBL" id="BK016265">
    <property type="protein sequence ID" value="DAG05811.1"/>
    <property type="molecule type" value="Genomic_DNA"/>
</dbReference>
<accession>A0A8S5VGR6</accession>
<proteinExistence type="predicted"/>
<organism evidence="1">
    <name type="scientific">Myoviridae sp. ctkfK18</name>
    <dbReference type="NCBI Taxonomy" id="2825165"/>
    <lineage>
        <taxon>Viruses</taxon>
        <taxon>Duplodnaviria</taxon>
        <taxon>Heunggongvirae</taxon>
        <taxon>Uroviricota</taxon>
        <taxon>Caudoviricetes</taxon>
    </lineage>
</organism>